<evidence type="ECO:0000256" key="2">
    <source>
        <dbReference type="ARBA" id="ARBA00009409"/>
    </source>
</evidence>
<evidence type="ECO:0000256" key="3">
    <source>
        <dbReference type="ARBA" id="ARBA00011245"/>
    </source>
</evidence>
<evidence type="ECO:0000259" key="17">
    <source>
        <dbReference type="PROSITE" id="PS51068"/>
    </source>
</evidence>
<dbReference type="CDD" id="cd08966">
    <property type="entry name" value="EcFpg-like_N"/>
    <property type="match status" value="1"/>
</dbReference>
<keyword evidence="6 15" id="KW-0863">Zinc-finger</keyword>
<keyword evidence="4 15" id="KW-0479">Metal-binding</keyword>
<comment type="catalytic activity">
    <reaction evidence="14 15">
        <text>2'-deoxyribonucleotide-(2'-deoxyribose 5'-phosphate)-2'-deoxyribonucleotide-DNA = a 3'-end 2'-deoxyribonucleotide-(2,3-dehydro-2,3-deoxyribose 5'-phosphate)-DNA + a 5'-end 5'-phospho-2'-deoxyribonucleoside-DNA + H(+)</text>
        <dbReference type="Rhea" id="RHEA:66592"/>
        <dbReference type="Rhea" id="RHEA-COMP:13180"/>
        <dbReference type="Rhea" id="RHEA-COMP:16897"/>
        <dbReference type="Rhea" id="RHEA-COMP:17067"/>
        <dbReference type="ChEBI" id="CHEBI:15378"/>
        <dbReference type="ChEBI" id="CHEBI:136412"/>
        <dbReference type="ChEBI" id="CHEBI:157695"/>
        <dbReference type="ChEBI" id="CHEBI:167181"/>
        <dbReference type="EC" id="4.2.99.18"/>
    </reaction>
</comment>
<evidence type="ECO:0000256" key="8">
    <source>
        <dbReference type="ARBA" id="ARBA00022833"/>
    </source>
</evidence>
<keyword evidence="7 15" id="KW-0378">Hydrolase</keyword>
<keyword evidence="13 15" id="KW-0326">Glycosidase</keyword>
<evidence type="ECO:0000256" key="13">
    <source>
        <dbReference type="ARBA" id="ARBA00023295"/>
    </source>
</evidence>
<sequence>MPELPEVETIVRGLKNTIIPCKIKDIIKSDYTLRINYPSDFVKSLLGVEITGVNRISKYIVFATNTHNNIVIHLGMSGRLLLTDSSPTMQQNKHDHVVFILSNGKSLTYNDPRRFGLITLIQSDKINMHPLFKDLGVDPFSKEFTPKYLKSKAENKNTAAKSFLMNAKIITGVGNIYANETLHSAKISPFKKVRDLDDLEIKNIILSIQKVLEKAIEMGGSSLRDYVAPNGIFGNFQNNFQVYNRANKPCFSCGGHIVRKLFQQRATFYCSKCQSDT</sequence>
<evidence type="ECO:0000256" key="14">
    <source>
        <dbReference type="ARBA" id="ARBA00044632"/>
    </source>
</evidence>
<gene>
    <name evidence="15" type="primary">mutM</name>
    <name evidence="15" type="synonym">fpg</name>
    <name evidence="18" type="ORF">Bandiella_00510</name>
</gene>
<keyword evidence="10 15" id="KW-0234">DNA repair</keyword>
<dbReference type="SUPFAM" id="SSF46946">
    <property type="entry name" value="S13-like H2TH domain"/>
    <property type="match status" value="1"/>
</dbReference>
<dbReference type="PANTHER" id="PTHR22993:SF9">
    <property type="entry name" value="FORMAMIDOPYRIMIDINE-DNA GLYCOSYLASE"/>
    <property type="match status" value="1"/>
</dbReference>
<feature type="binding site" evidence="15">
    <location>
        <position position="156"/>
    </location>
    <ligand>
        <name>DNA</name>
        <dbReference type="ChEBI" id="CHEBI:16991"/>
    </ligand>
</feature>
<dbReference type="InterPro" id="IPR015887">
    <property type="entry name" value="DNA_glyclase_Znf_dom_DNA_BS"/>
</dbReference>
<evidence type="ECO:0000256" key="1">
    <source>
        <dbReference type="ARBA" id="ARBA00001668"/>
    </source>
</evidence>
<dbReference type="PROSITE" id="PS51066">
    <property type="entry name" value="ZF_FPG_2"/>
    <property type="match status" value="1"/>
</dbReference>
<dbReference type="NCBIfam" id="TIGR00577">
    <property type="entry name" value="fpg"/>
    <property type="match status" value="1"/>
</dbReference>
<dbReference type="Proteomes" id="UP001327219">
    <property type="component" value="Chromosome"/>
</dbReference>
<feature type="domain" description="Formamidopyrimidine-DNA glycosylase catalytic" evidence="17">
    <location>
        <begin position="2"/>
        <end position="116"/>
    </location>
</feature>
<feature type="active site" description="Proton donor; for beta-elimination activity" evidence="15">
    <location>
        <position position="58"/>
    </location>
</feature>
<evidence type="ECO:0000256" key="6">
    <source>
        <dbReference type="ARBA" id="ARBA00022771"/>
    </source>
</evidence>
<dbReference type="PROSITE" id="PS01242">
    <property type="entry name" value="ZF_FPG_1"/>
    <property type="match status" value="1"/>
</dbReference>
<evidence type="ECO:0000256" key="4">
    <source>
        <dbReference type="ARBA" id="ARBA00022723"/>
    </source>
</evidence>
<evidence type="ECO:0000313" key="18">
    <source>
        <dbReference type="EMBL" id="WPX96398.1"/>
    </source>
</evidence>
<evidence type="ECO:0000256" key="7">
    <source>
        <dbReference type="ARBA" id="ARBA00022801"/>
    </source>
</evidence>
<evidence type="ECO:0000313" key="19">
    <source>
        <dbReference type="Proteomes" id="UP001327219"/>
    </source>
</evidence>
<reference evidence="18 19" key="1">
    <citation type="submission" date="2022-11" db="EMBL/GenBank/DDBJ databases">
        <title>Host association and intracellularity evolved multiple times independently in the Rickettsiales.</title>
        <authorList>
            <person name="Castelli M."/>
            <person name="Nardi T."/>
            <person name="Gammuto L."/>
            <person name="Bellinzona G."/>
            <person name="Sabaneyeva E."/>
            <person name="Potekhin A."/>
            <person name="Serra V."/>
            <person name="Petroni G."/>
            <person name="Sassera D."/>
        </authorList>
    </citation>
    <scope>NUCLEOTIDE SEQUENCE [LARGE SCALE GENOMIC DNA]</scope>
    <source>
        <strain evidence="18 19">NDG2</strain>
    </source>
</reference>
<evidence type="ECO:0000256" key="9">
    <source>
        <dbReference type="ARBA" id="ARBA00023125"/>
    </source>
</evidence>
<evidence type="ECO:0000256" key="5">
    <source>
        <dbReference type="ARBA" id="ARBA00022763"/>
    </source>
</evidence>
<dbReference type="InterPro" id="IPR010979">
    <property type="entry name" value="Ribosomal_uS13-like_H2TH"/>
</dbReference>
<comment type="function">
    <text evidence="15">Involved in base excision repair of DNA damaged by oxidation or by mutagenic agents. Acts as DNA glycosylase that recognizes and removes damaged bases. Has a preference for oxidized purines, such as 7,8-dihydro-8-oxoguanine (8-oxoG). Has AP (apurinic/apyrimidinic) lyase activity and introduces nicks in the DNA strand. Cleaves the DNA backbone by beta-delta elimination to generate a single-strand break at the site of the removed base with both 3'- and 5'-phosphates.</text>
</comment>
<comment type="similarity">
    <text evidence="2 15">Belongs to the FPG family.</text>
</comment>
<keyword evidence="5 15" id="KW-0227">DNA damage</keyword>
<protein>
    <recommendedName>
        <fullName evidence="15">Formamidopyrimidine-DNA glycosylase</fullName>
        <shortName evidence="15">Fapy-DNA glycosylase</shortName>
        <ecNumber evidence="15">3.2.2.23</ecNumber>
    </recommendedName>
    <alternativeName>
        <fullName evidence="15">DNA-(apurinic or apyrimidinic site) lyase MutM</fullName>
        <shortName evidence="15">AP lyase MutM</shortName>
        <ecNumber evidence="15">4.2.99.18</ecNumber>
    </alternativeName>
</protein>
<dbReference type="Pfam" id="PF06831">
    <property type="entry name" value="H2TH"/>
    <property type="match status" value="1"/>
</dbReference>
<dbReference type="SMART" id="SM00898">
    <property type="entry name" value="Fapy_DNA_glyco"/>
    <property type="match status" value="1"/>
</dbReference>
<feature type="binding site" evidence="15">
    <location>
        <position position="94"/>
    </location>
    <ligand>
        <name>DNA</name>
        <dbReference type="ChEBI" id="CHEBI:16991"/>
    </ligand>
</feature>
<evidence type="ECO:0000256" key="12">
    <source>
        <dbReference type="ARBA" id="ARBA00023268"/>
    </source>
</evidence>
<feature type="active site" description="Schiff-base intermediate with DNA" evidence="15">
    <location>
        <position position="2"/>
    </location>
</feature>
<keyword evidence="12 15" id="KW-0511">Multifunctional enzyme</keyword>
<accession>A0ABZ0UJW2</accession>
<dbReference type="InterPro" id="IPR035937">
    <property type="entry name" value="FPG_N"/>
</dbReference>
<dbReference type="InterPro" id="IPR015886">
    <property type="entry name" value="H2TH_FPG"/>
</dbReference>
<feature type="domain" description="FPG-type" evidence="16">
    <location>
        <begin position="241"/>
        <end position="275"/>
    </location>
</feature>
<dbReference type="InterPro" id="IPR020629">
    <property type="entry name" value="FPG_Glyclase"/>
</dbReference>
<evidence type="ECO:0000256" key="15">
    <source>
        <dbReference type="HAMAP-Rule" id="MF_00103"/>
    </source>
</evidence>
<dbReference type="EC" id="4.2.99.18" evidence="15"/>
<comment type="subunit">
    <text evidence="3 15">Monomer.</text>
</comment>
<comment type="cofactor">
    <cofactor evidence="15">
        <name>Zn(2+)</name>
        <dbReference type="ChEBI" id="CHEBI:29105"/>
    </cofactor>
    <text evidence="15">Binds 1 zinc ion per subunit.</text>
</comment>
<dbReference type="EC" id="3.2.2.23" evidence="15"/>
<dbReference type="Gene3D" id="1.10.8.50">
    <property type="match status" value="1"/>
</dbReference>
<dbReference type="PANTHER" id="PTHR22993">
    <property type="entry name" value="FORMAMIDOPYRIMIDINE-DNA GLYCOSYLASE"/>
    <property type="match status" value="1"/>
</dbReference>
<feature type="binding site" evidence="15">
    <location>
        <position position="113"/>
    </location>
    <ligand>
        <name>DNA</name>
        <dbReference type="ChEBI" id="CHEBI:16991"/>
    </ligand>
</feature>
<feature type="active site" description="Proton donor" evidence="15">
    <location>
        <position position="3"/>
    </location>
</feature>
<dbReference type="InterPro" id="IPR012319">
    <property type="entry name" value="FPG_cat"/>
</dbReference>
<keyword evidence="11 15" id="KW-0456">Lyase</keyword>
<dbReference type="NCBIfam" id="NF002211">
    <property type="entry name" value="PRK01103.1"/>
    <property type="match status" value="1"/>
</dbReference>
<dbReference type="PROSITE" id="PS51068">
    <property type="entry name" value="FPG_CAT"/>
    <property type="match status" value="1"/>
</dbReference>
<evidence type="ECO:0000259" key="16">
    <source>
        <dbReference type="PROSITE" id="PS51066"/>
    </source>
</evidence>
<comment type="catalytic activity">
    <reaction evidence="1 15">
        <text>Hydrolysis of DNA containing ring-opened 7-methylguanine residues, releasing 2,6-diamino-4-hydroxy-5-(N-methyl)formamidopyrimidine.</text>
        <dbReference type="EC" id="3.2.2.23"/>
    </reaction>
</comment>
<proteinExistence type="inferred from homology"/>
<keyword evidence="19" id="KW-1185">Reference proteome</keyword>
<dbReference type="HAMAP" id="MF_00103">
    <property type="entry name" value="Fapy_DNA_glycosyl"/>
    <property type="match status" value="1"/>
</dbReference>
<name>A0ABZ0UJW2_9RICK</name>
<dbReference type="RefSeq" id="WP_323733211.1">
    <property type="nucleotide sequence ID" value="NZ_CP110820.1"/>
</dbReference>
<dbReference type="EMBL" id="CP110820">
    <property type="protein sequence ID" value="WPX96398.1"/>
    <property type="molecule type" value="Genomic_DNA"/>
</dbReference>
<dbReference type="Gene3D" id="3.20.190.10">
    <property type="entry name" value="MutM-like, N-terminal"/>
    <property type="match status" value="1"/>
</dbReference>
<dbReference type="SMART" id="SM01232">
    <property type="entry name" value="H2TH"/>
    <property type="match status" value="1"/>
</dbReference>
<feature type="active site" description="Proton donor; for delta-elimination activity" evidence="15">
    <location>
        <position position="265"/>
    </location>
</feature>
<dbReference type="SUPFAM" id="SSF57716">
    <property type="entry name" value="Glucocorticoid receptor-like (DNA-binding domain)"/>
    <property type="match status" value="1"/>
</dbReference>
<keyword evidence="9 15" id="KW-0238">DNA-binding</keyword>
<evidence type="ECO:0000256" key="11">
    <source>
        <dbReference type="ARBA" id="ARBA00023239"/>
    </source>
</evidence>
<dbReference type="SUPFAM" id="SSF81624">
    <property type="entry name" value="N-terminal domain of MutM-like DNA repair proteins"/>
    <property type="match status" value="1"/>
</dbReference>
<dbReference type="Pfam" id="PF01149">
    <property type="entry name" value="Fapy_DNA_glyco"/>
    <property type="match status" value="1"/>
</dbReference>
<dbReference type="InterPro" id="IPR000214">
    <property type="entry name" value="Znf_DNA_glyclase/AP_lyase"/>
</dbReference>
<organism evidence="18 19">
    <name type="scientific">Candidatus Bandiella euplotis</name>
    <dbReference type="NCBI Taxonomy" id="1664265"/>
    <lineage>
        <taxon>Bacteria</taxon>
        <taxon>Pseudomonadati</taxon>
        <taxon>Pseudomonadota</taxon>
        <taxon>Alphaproteobacteria</taxon>
        <taxon>Rickettsiales</taxon>
        <taxon>Candidatus Midichloriaceae</taxon>
        <taxon>Candidatus Bandiella</taxon>
    </lineage>
</organism>
<keyword evidence="8 15" id="KW-0862">Zinc</keyword>
<evidence type="ECO:0000256" key="10">
    <source>
        <dbReference type="ARBA" id="ARBA00023204"/>
    </source>
</evidence>